<proteinExistence type="predicted"/>
<name>A0A832WJD7_PYRHR</name>
<gene>
    <name evidence="2" type="ORF">HA331_00445</name>
</gene>
<feature type="transmembrane region" description="Helical" evidence="1">
    <location>
        <begin position="301"/>
        <end position="319"/>
    </location>
</feature>
<evidence type="ECO:0000313" key="3">
    <source>
        <dbReference type="Proteomes" id="UP000617544"/>
    </source>
</evidence>
<dbReference type="RefSeq" id="WP_010885318.1">
    <property type="nucleotide sequence ID" value="NZ_DUJN01000002.1"/>
</dbReference>
<reference evidence="2" key="1">
    <citation type="journal article" date="2020" name="bioRxiv">
        <title>A rank-normalized archaeal taxonomy based on genome phylogeny resolves widespread incomplete and uneven classifications.</title>
        <authorList>
            <person name="Rinke C."/>
            <person name="Chuvochina M."/>
            <person name="Mussig A.J."/>
            <person name="Chaumeil P.-A."/>
            <person name="Waite D.W."/>
            <person name="Whitman W.B."/>
            <person name="Parks D.H."/>
            <person name="Hugenholtz P."/>
        </authorList>
    </citation>
    <scope>NUCLEOTIDE SEQUENCE</scope>
    <source>
        <strain evidence="2">UBA8834</strain>
    </source>
</reference>
<feature type="transmembrane region" description="Helical" evidence="1">
    <location>
        <begin position="72"/>
        <end position="96"/>
    </location>
</feature>
<feature type="transmembrane region" description="Helical" evidence="1">
    <location>
        <begin position="116"/>
        <end position="141"/>
    </location>
</feature>
<accession>A0A832WJD7</accession>
<feature type="transmembrane region" description="Helical" evidence="1">
    <location>
        <begin position="402"/>
        <end position="422"/>
    </location>
</feature>
<feature type="transmembrane region" description="Helical" evidence="1">
    <location>
        <begin position="43"/>
        <end position="66"/>
    </location>
</feature>
<dbReference type="InterPro" id="IPR018646">
    <property type="entry name" value="12TM_1"/>
</dbReference>
<dbReference type="AlphaFoldDB" id="A0A832WJD7"/>
<dbReference type="InterPro" id="IPR054100">
    <property type="entry name" value="12TM_1_arc"/>
</dbReference>
<keyword evidence="1" id="KW-0472">Membrane</keyword>
<feature type="transmembrane region" description="Helical" evidence="1">
    <location>
        <begin position="147"/>
        <end position="167"/>
    </location>
</feature>
<evidence type="ECO:0000256" key="1">
    <source>
        <dbReference type="SAM" id="Phobius"/>
    </source>
</evidence>
<comment type="caution">
    <text evidence="2">The sequence shown here is derived from an EMBL/GenBank/DDBJ whole genome shotgun (WGS) entry which is preliminary data.</text>
</comment>
<dbReference type="EMBL" id="DUJN01000002">
    <property type="protein sequence ID" value="HII60244.1"/>
    <property type="molecule type" value="Genomic_DNA"/>
</dbReference>
<feature type="transmembrane region" description="Helical" evidence="1">
    <location>
        <begin position="237"/>
        <end position="256"/>
    </location>
</feature>
<keyword evidence="1" id="KW-1133">Transmembrane helix</keyword>
<dbReference type="OMA" id="RELHYQI"/>
<dbReference type="Proteomes" id="UP000617544">
    <property type="component" value="Unassembled WGS sequence"/>
</dbReference>
<dbReference type="GeneID" id="1443553"/>
<feature type="transmembrane region" description="Helical" evidence="1">
    <location>
        <begin position="434"/>
        <end position="458"/>
    </location>
</feature>
<organism evidence="2 3">
    <name type="scientific">Pyrococcus horikoshii</name>
    <dbReference type="NCBI Taxonomy" id="53953"/>
    <lineage>
        <taxon>Archaea</taxon>
        <taxon>Methanobacteriati</taxon>
        <taxon>Methanobacteriota</taxon>
        <taxon>Thermococci</taxon>
        <taxon>Thermococcales</taxon>
        <taxon>Thermococcaceae</taxon>
        <taxon>Pyrococcus</taxon>
    </lineage>
</organism>
<keyword evidence="1" id="KW-0812">Transmembrane</keyword>
<dbReference type="Pfam" id="PF09847">
    <property type="entry name" value="12TM_1"/>
    <property type="match status" value="1"/>
</dbReference>
<sequence length="483" mass="54216">MLWEIIRVTYRELHYRMIKENVSISRNEKKLMNSLKWQGNIKLAVGLQSLAFMLLGFMIGLSIYLAPRDVRGILFAPNLIVPFIYSIYTTSLMVAYLKSGKVLEPLKSLPIPRLGLILSVLILIDTLPGFFLLLPSTFFLGGIGEDLLGIGWLILAVLMGHSLALVFQVKFGGSYVGRGSILKNLAKAFGILLMISIYLLIQGIVKFVKENVEMLTPIFKEYEVVFPMVASTIYNPLKSFMFLIIYAIPFGMLYIYGIRRLWESLEVEKVEGNVKVEYSIRSMNSLVSLVFKDYKIIFRRTQLLGGFLAPVYMGLWWIYMVGKEGFPLRSTGMLMITIGILASITLDAVFKMELEGFETLKSLPISKKRFLLTKGLVMSTIPIFLNLTLLALSLIFNGTKALYIFPLVLSPLLASGISMKYVSKKINDVEMPNLGLSDGIVILILNLIPIVIGGILLFAIKDPISYIVVDSMIIIGSLILWGW</sequence>
<feature type="transmembrane region" description="Helical" evidence="1">
    <location>
        <begin position="464"/>
        <end position="482"/>
    </location>
</feature>
<evidence type="ECO:0000313" key="2">
    <source>
        <dbReference type="EMBL" id="HII60244.1"/>
    </source>
</evidence>
<feature type="transmembrane region" description="Helical" evidence="1">
    <location>
        <begin position="188"/>
        <end position="205"/>
    </location>
</feature>
<feature type="transmembrane region" description="Helical" evidence="1">
    <location>
        <begin position="331"/>
        <end position="350"/>
    </location>
</feature>
<protein>
    <submittedName>
        <fullName evidence="2">Uncharacterized protein</fullName>
    </submittedName>
</protein>
<feature type="transmembrane region" description="Helical" evidence="1">
    <location>
        <begin position="371"/>
        <end position="396"/>
    </location>
</feature>
<dbReference type="PIRSF" id="PIRSF018875">
    <property type="entry name" value="UCP018875_ABC_perm"/>
    <property type="match status" value="1"/>
</dbReference>